<evidence type="ECO:0000256" key="15">
    <source>
        <dbReference type="ARBA" id="ARBA00023113"/>
    </source>
</evidence>
<dbReference type="Proteomes" id="UP000046392">
    <property type="component" value="Unplaced"/>
</dbReference>
<dbReference type="InterPro" id="IPR036875">
    <property type="entry name" value="Znf_CCHC_sf"/>
</dbReference>
<dbReference type="InterPro" id="IPR012337">
    <property type="entry name" value="RNaseH-like_sf"/>
</dbReference>
<evidence type="ECO:0000313" key="22">
    <source>
        <dbReference type="WBParaSite" id="SPAL_0001491200.1"/>
    </source>
</evidence>
<dbReference type="PROSITE" id="PS50158">
    <property type="entry name" value="ZF_CCHC"/>
    <property type="match status" value="1"/>
</dbReference>
<dbReference type="Gene3D" id="3.30.420.10">
    <property type="entry name" value="Ribonuclease H-like superfamily/Ribonuclease H"/>
    <property type="match status" value="1"/>
</dbReference>
<dbReference type="PANTHER" id="PTHR42648">
    <property type="entry name" value="TRANSPOSASE, PUTATIVE-RELATED"/>
    <property type="match status" value="1"/>
</dbReference>
<keyword evidence="2" id="KW-1188">Viral release from host cell</keyword>
<keyword evidence="18" id="KW-0862">Zinc</keyword>
<dbReference type="SUPFAM" id="SSF56672">
    <property type="entry name" value="DNA/RNA polymerases"/>
    <property type="match status" value="1"/>
</dbReference>
<proteinExistence type="predicted"/>
<dbReference type="GO" id="GO:0008270">
    <property type="term" value="F:zinc ion binding"/>
    <property type="evidence" value="ECO:0007669"/>
    <property type="project" value="UniProtKB-KW"/>
</dbReference>
<dbReference type="Pfam" id="PF07727">
    <property type="entry name" value="RVT_2"/>
    <property type="match status" value="1"/>
</dbReference>
<evidence type="ECO:0000259" key="20">
    <source>
        <dbReference type="PROSITE" id="PS50994"/>
    </source>
</evidence>
<dbReference type="CDD" id="cd09272">
    <property type="entry name" value="RNase_HI_RT_Ty1"/>
    <property type="match status" value="1"/>
</dbReference>
<dbReference type="GO" id="GO:0006508">
    <property type="term" value="P:proteolysis"/>
    <property type="evidence" value="ECO:0007669"/>
    <property type="project" value="UniProtKB-KW"/>
</dbReference>
<keyword evidence="12" id="KW-0229">DNA integration</keyword>
<comment type="function">
    <text evidence="1">The aspartyl protease (PR) mediates the proteolytic cleavages of the Gag and Gag-Pol polyproteins after assembly of the VLP.</text>
</comment>
<evidence type="ECO:0000256" key="7">
    <source>
        <dbReference type="ARBA" id="ARBA00022750"/>
    </source>
</evidence>
<keyword evidence="18" id="KW-0863">Zinc-finger</keyword>
<dbReference type="InterPro" id="IPR001584">
    <property type="entry name" value="Integrase_cat-core"/>
</dbReference>
<dbReference type="Gene3D" id="4.10.60.10">
    <property type="entry name" value="Zinc finger, CCHC-type"/>
    <property type="match status" value="1"/>
</dbReference>
<organism evidence="21 22">
    <name type="scientific">Strongyloides papillosus</name>
    <name type="common">Intestinal threadworm</name>
    <dbReference type="NCBI Taxonomy" id="174720"/>
    <lineage>
        <taxon>Eukaryota</taxon>
        <taxon>Metazoa</taxon>
        <taxon>Ecdysozoa</taxon>
        <taxon>Nematoda</taxon>
        <taxon>Chromadorea</taxon>
        <taxon>Rhabditida</taxon>
        <taxon>Tylenchina</taxon>
        <taxon>Panagrolaimomorpha</taxon>
        <taxon>Strongyloidoidea</taxon>
        <taxon>Strongyloididae</taxon>
        <taxon>Strongyloides</taxon>
    </lineage>
</organism>
<sequence length="1301" mass="148560">MSSYPKQSEALGIFKHLFATKLSGQDDSLLWKTDVLLFLEALSVPSEKSTDLKVKILDYVCKLVILSMCEDIKLDYAIYDDMYDLLDAIDGRFNKLVLTQIIGFKRKLYCQNFTNVTDLITETNKIILQLKKLSQPITDKEVAHIILATLPQSYESFISSLEMDTELKVIQQRLLHMTSLNENIEESTMYVKKDYSKRPSNIGTKKCYNCRGFGHFAHQCPSKKYEHRTQYVDDYDSDEKENNADEYFGVFTIVDNEWICNTILDKGNSNLVILDSGSSVHAFSNLHFLKNIKNIPPKILKTADGSKVQVNKAGTLSLLGQELHDVLYVPQFHTNLLSLGKLLQNFNLVKTDGNLYLKSSNINIPVLTINNMLTINLQQDVCLNLTKCDDTDLFHKRFGHTNLKSMEKTLAIKICRITHPLNLNTTKIPLHTICADLAEPKCSKSIYNIRYYLIVLDIATKVTVVKAIKSKSDTFNALCDIVNDLENSSGFKVKFIHTDNGLEFCNKNVINWARSKGIVRTTTIAHTPEANPVERYNRTLKNMCGVILYDQMIDAKLWPFIIEACSHIRNRIYNDIIQTTPLSALGIKNDVQHLRILGSLTFIRKPTNRDLTYRSDIGSLVGFDRTKNSYLVYLFYNQKVIKCCDVIIDETRNFKEAYTLYKSKLNVESDDLPDLPDQKEDIVPLLDKNITIDKPSLDLNISDNDSSDNIDDDWKTPRLSLHPNKDISFHSEMDDLSNLFENSFKDKELPPNNSTDLRKSTYIRDPKPIEGVGIYKRLRSTSRNVENVMFTSSINVPNSPDEAMDNHDWKLSMTNELQTILENKTWNIIPKSNVPTNAKIIKSKWVFTVKSNGLLKSRLTARGDQQISNPFTFAPTATCSTVKLILSHIINENLNVIQLDVVGAFLNGTLPSPEYMELPVGIELIEKDKTDDSKYCLQLVKSLYGLKQAARQWYLTFTEKISELGFVESELDSSLYILKENINGKDTTTWLLLYVDDSLLTSTSQNRLVEIKEYLMNKFIIKDLGNLENSEFVGLQISRGENVLKLHQYAKIHCLINEFSSLNILPQNNPCNENILDFADSKPLNPSQHNQFRSLLGRLLYISRISRMDINYVINSISSYQAAPKLAHLKLLTGVIGYLTKHPNYYIEFKKNDYRSVIEIYSDANFSTSGKSTSGILVFHKGNLIHWSSSKQDNIAISTFESEFYACIDAIKFALWIKKFFDYDVKPIVYVDNLPVIQSLEKDGARTSKARHFQVKFEWLKKSLSSIDLQHKPTSEQLADFLTKLTKGESLRKLLIGEMLE</sequence>
<dbReference type="SUPFAM" id="SSF57756">
    <property type="entry name" value="Retrovirus zinc finger-like domains"/>
    <property type="match status" value="1"/>
</dbReference>
<dbReference type="InterPro" id="IPR013103">
    <property type="entry name" value="RVT_2"/>
</dbReference>
<dbReference type="SMART" id="SM00343">
    <property type="entry name" value="ZnF_C2HC"/>
    <property type="match status" value="1"/>
</dbReference>
<keyword evidence="11" id="KW-0460">Magnesium</keyword>
<keyword evidence="14" id="KW-0548">Nucleotidyltransferase</keyword>
<dbReference type="GO" id="GO:0003964">
    <property type="term" value="F:RNA-directed DNA polymerase activity"/>
    <property type="evidence" value="ECO:0007669"/>
    <property type="project" value="UniProtKB-KW"/>
</dbReference>
<dbReference type="PROSITE" id="PS50994">
    <property type="entry name" value="INTEGRASE"/>
    <property type="match status" value="1"/>
</dbReference>
<evidence type="ECO:0000256" key="13">
    <source>
        <dbReference type="ARBA" id="ARBA00022918"/>
    </source>
</evidence>
<evidence type="ECO:0000256" key="14">
    <source>
        <dbReference type="ARBA" id="ARBA00022932"/>
    </source>
</evidence>
<evidence type="ECO:0000256" key="2">
    <source>
        <dbReference type="ARBA" id="ARBA00022612"/>
    </source>
</evidence>
<dbReference type="SUPFAM" id="SSF53098">
    <property type="entry name" value="Ribonuclease H-like"/>
    <property type="match status" value="1"/>
</dbReference>
<evidence type="ECO:0000256" key="16">
    <source>
        <dbReference type="ARBA" id="ARBA00023172"/>
    </source>
</evidence>
<dbReference type="InterPro" id="IPR039537">
    <property type="entry name" value="Retrotran_Ty1/copia-like"/>
</dbReference>
<dbReference type="WBParaSite" id="SPAL_0001491200.1">
    <property type="protein sequence ID" value="SPAL_0001491200.1"/>
    <property type="gene ID" value="SPAL_0001491200"/>
</dbReference>
<evidence type="ECO:0000256" key="10">
    <source>
        <dbReference type="ARBA" id="ARBA00022840"/>
    </source>
</evidence>
<dbReference type="InterPro" id="IPR036397">
    <property type="entry name" value="RNaseH_sf"/>
</dbReference>
<dbReference type="Pfam" id="PF22936">
    <property type="entry name" value="Pol_BBD"/>
    <property type="match status" value="1"/>
</dbReference>
<evidence type="ECO:0000256" key="9">
    <source>
        <dbReference type="ARBA" id="ARBA00022801"/>
    </source>
</evidence>
<dbReference type="InterPro" id="IPR054722">
    <property type="entry name" value="PolX-like_BBD"/>
</dbReference>
<dbReference type="PANTHER" id="PTHR42648:SF11">
    <property type="entry name" value="TRANSPOSON TY4-P GAG-POL POLYPROTEIN"/>
    <property type="match status" value="1"/>
</dbReference>
<dbReference type="GO" id="GO:0003676">
    <property type="term" value="F:nucleic acid binding"/>
    <property type="evidence" value="ECO:0007669"/>
    <property type="project" value="InterPro"/>
</dbReference>
<dbReference type="GO" id="GO:0004519">
    <property type="term" value="F:endonuclease activity"/>
    <property type="evidence" value="ECO:0007669"/>
    <property type="project" value="UniProtKB-KW"/>
</dbReference>
<evidence type="ECO:0000256" key="5">
    <source>
        <dbReference type="ARBA" id="ARBA00022723"/>
    </source>
</evidence>
<evidence type="ECO:0000256" key="12">
    <source>
        <dbReference type="ARBA" id="ARBA00022908"/>
    </source>
</evidence>
<reference evidence="22" key="1">
    <citation type="submission" date="2017-02" db="UniProtKB">
        <authorList>
            <consortium name="WormBaseParasite"/>
        </authorList>
    </citation>
    <scope>IDENTIFICATION</scope>
</reference>
<keyword evidence="9" id="KW-0378">Hydrolase</keyword>
<evidence type="ECO:0000256" key="3">
    <source>
        <dbReference type="ARBA" id="ARBA00022670"/>
    </source>
</evidence>
<dbReference type="GO" id="GO:0015074">
    <property type="term" value="P:DNA integration"/>
    <property type="evidence" value="ECO:0007669"/>
    <property type="project" value="UniProtKB-KW"/>
</dbReference>
<dbReference type="GO" id="GO:0042575">
    <property type="term" value="C:DNA polymerase complex"/>
    <property type="evidence" value="ECO:0007669"/>
    <property type="project" value="UniProtKB-ARBA"/>
</dbReference>
<dbReference type="InterPro" id="IPR001878">
    <property type="entry name" value="Znf_CCHC"/>
</dbReference>
<keyword evidence="13" id="KW-0695">RNA-directed DNA polymerase</keyword>
<keyword evidence="5" id="KW-0479">Metal-binding</keyword>
<feature type="domain" description="Integrase catalytic" evidence="20">
    <location>
        <begin position="425"/>
        <end position="589"/>
    </location>
</feature>
<dbReference type="Pfam" id="PF00098">
    <property type="entry name" value="zf-CCHC"/>
    <property type="match status" value="1"/>
</dbReference>
<dbReference type="GO" id="GO:0005524">
    <property type="term" value="F:ATP binding"/>
    <property type="evidence" value="ECO:0007669"/>
    <property type="project" value="UniProtKB-KW"/>
</dbReference>
<evidence type="ECO:0000256" key="17">
    <source>
        <dbReference type="ARBA" id="ARBA00023268"/>
    </source>
</evidence>
<dbReference type="InterPro" id="IPR043502">
    <property type="entry name" value="DNA/RNA_pol_sf"/>
</dbReference>
<evidence type="ECO:0000256" key="18">
    <source>
        <dbReference type="PROSITE-ProRule" id="PRU00047"/>
    </source>
</evidence>
<keyword evidence="10" id="KW-0067">ATP-binding</keyword>
<keyword evidence="6" id="KW-0547">Nucleotide-binding</keyword>
<dbReference type="GO" id="GO:0006310">
    <property type="term" value="P:DNA recombination"/>
    <property type="evidence" value="ECO:0007669"/>
    <property type="project" value="UniProtKB-KW"/>
</dbReference>
<accession>A0A0N5CAJ0</accession>
<keyword evidence="15" id="KW-0917">Virion maturation</keyword>
<keyword evidence="7" id="KW-0064">Aspartyl protease</keyword>
<keyword evidence="21" id="KW-1185">Reference proteome</keyword>
<dbReference type="Pfam" id="PF14223">
    <property type="entry name" value="Retrotran_gag_2"/>
    <property type="match status" value="1"/>
</dbReference>
<evidence type="ECO:0000256" key="6">
    <source>
        <dbReference type="ARBA" id="ARBA00022741"/>
    </source>
</evidence>
<feature type="domain" description="CCHC-type" evidence="19">
    <location>
        <begin position="206"/>
        <end position="222"/>
    </location>
</feature>
<dbReference type="GO" id="GO:0019899">
    <property type="term" value="F:enzyme binding"/>
    <property type="evidence" value="ECO:0007669"/>
    <property type="project" value="UniProtKB-ARBA"/>
</dbReference>
<keyword evidence="16" id="KW-0233">DNA recombination</keyword>
<keyword evidence="4" id="KW-0540">Nuclease</keyword>
<evidence type="ECO:0000256" key="1">
    <source>
        <dbReference type="ARBA" id="ARBA00002180"/>
    </source>
</evidence>
<keyword evidence="14" id="KW-0808">Transferase</keyword>
<keyword evidence="8" id="KW-0255">Endonuclease</keyword>
<dbReference type="STRING" id="174720.A0A0N5CAJ0"/>
<evidence type="ECO:0000259" key="19">
    <source>
        <dbReference type="PROSITE" id="PS50158"/>
    </source>
</evidence>
<dbReference type="GO" id="GO:0003887">
    <property type="term" value="F:DNA-directed DNA polymerase activity"/>
    <property type="evidence" value="ECO:0007669"/>
    <property type="project" value="UniProtKB-KW"/>
</dbReference>
<keyword evidence="3" id="KW-0645">Protease</keyword>
<evidence type="ECO:0000313" key="21">
    <source>
        <dbReference type="Proteomes" id="UP000046392"/>
    </source>
</evidence>
<protein>
    <submittedName>
        <fullName evidence="22">Retrovirus-related Pol polyprotein from transposon TNT 1-94</fullName>
    </submittedName>
</protein>
<keyword evidence="14" id="KW-0239">DNA-directed DNA polymerase</keyword>
<evidence type="ECO:0000256" key="11">
    <source>
        <dbReference type="ARBA" id="ARBA00022842"/>
    </source>
</evidence>
<evidence type="ECO:0000256" key="4">
    <source>
        <dbReference type="ARBA" id="ARBA00022722"/>
    </source>
</evidence>
<name>A0A0N5CAJ0_STREA</name>
<dbReference type="GO" id="GO:0004190">
    <property type="term" value="F:aspartic-type endopeptidase activity"/>
    <property type="evidence" value="ECO:0007669"/>
    <property type="project" value="UniProtKB-KW"/>
</dbReference>
<keyword evidence="17" id="KW-0511">Multifunctional enzyme</keyword>
<evidence type="ECO:0000256" key="8">
    <source>
        <dbReference type="ARBA" id="ARBA00022759"/>
    </source>
</evidence>